<gene>
    <name evidence="1" type="primary">iolG</name>
    <name evidence="1" type="ORF">JHL16_22130</name>
</gene>
<protein>
    <submittedName>
        <fullName evidence="1">Inositol 2-dehydrogenase</fullName>
        <ecNumber evidence="1">1.1.1.18</ecNumber>
    </submittedName>
</protein>
<accession>A0ACC5R8S0</accession>
<name>A0ACC5R8S0_9HYPH</name>
<evidence type="ECO:0000313" key="2">
    <source>
        <dbReference type="Proteomes" id="UP000616151"/>
    </source>
</evidence>
<keyword evidence="2" id="KW-1185">Reference proteome</keyword>
<proteinExistence type="predicted"/>
<reference evidence="1" key="1">
    <citation type="submission" date="2021-01" db="EMBL/GenBank/DDBJ databases">
        <authorList>
            <person name="Sun Q."/>
        </authorList>
    </citation>
    <scope>NUCLEOTIDE SEQUENCE</scope>
    <source>
        <strain evidence="1">YIM B02566</strain>
    </source>
</reference>
<organism evidence="1 2">
    <name type="scientific">Taklimakanibacter albus</name>
    <dbReference type="NCBI Taxonomy" id="2800327"/>
    <lineage>
        <taxon>Bacteria</taxon>
        <taxon>Pseudomonadati</taxon>
        <taxon>Pseudomonadota</taxon>
        <taxon>Alphaproteobacteria</taxon>
        <taxon>Hyphomicrobiales</taxon>
        <taxon>Aestuariivirgaceae</taxon>
        <taxon>Taklimakanibacter</taxon>
    </lineage>
</organism>
<dbReference type="EMBL" id="JAENHL010000007">
    <property type="protein sequence ID" value="MBK1869074.1"/>
    <property type="molecule type" value="Genomic_DNA"/>
</dbReference>
<sequence length="330" mass="35335">MISFGVLGAGRIGKVHGNTLANSGRAKVAYVADADGKAADSLAKAVGAKVASVEEVIKAKDTDAILIATPTDTHADLIEAAAQAGKMILCEKPVSLSVERIEKCLAVVEKAKVPLMIGFHRRYDPNFSVLEKRLRKGEAGDVEIVTITCRDPAPPPVSYIERSGGLYRDMMIHDFDMSRFLLGGEEIEIVHALGGNMVDPAIGKAGDIDTAAVHMQTKRGAMVIITNSRRATYGHDQRIEVHGSKAMLRAGNIHLTTVECANGDGFTSDLIPFSFIERYAEAYRLEVLAFLDAIEKGVAPTASGHDGLQAQKLAEAATESWKTGKPVKVK</sequence>
<evidence type="ECO:0000313" key="1">
    <source>
        <dbReference type="EMBL" id="MBK1869074.1"/>
    </source>
</evidence>
<dbReference type="Proteomes" id="UP000616151">
    <property type="component" value="Unassembled WGS sequence"/>
</dbReference>
<keyword evidence="1" id="KW-0560">Oxidoreductase</keyword>
<dbReference type="EC" id="1.1.1.18" evidence="1"/>
<comment type="caution">
    <text evidence="1">The sequence shown here is derived from an EMBL/GenBank/DDBJ whole genome shotgun (WGS) entry which is preliminary data.</text>
</comment>